<evidence type="ECO:0000256" key="6">
    <source>
        <dbReference type="ARBA" id="ARBA00023136"/>
    </source>
</evidence>
<dbReference type="AlphaFoldDB" id="A0A1Y2L1G7"/>
<name>A0A1Y2L1G7_9PROT</name>
<evidence type="ECO:0000256" key="8">
    <source>
        <dbReference type="RuleBase" id="RU003942"/>
    </source>
</evidence>
<keyword evidence="6 9" id="KW-0472">Membrane</keyword>
<evidence type="ECO:0000256" key="3">
    <source>
        <dbReference type="ARBA" id="ARBA00022475"/>
    </source>
</evidence>
<dbReference type="Pfam" id="PF00893">
    <property type="entry name" value="Multi_Drug_Res"/>
    <property type="match status" value="1"/>
</dbReference>
<dbReference type="PANTHER" id="PTHR30561">
    <property type="entry name" value="SMR FAMILY PROTON-DEPENDENT DRUG EFFLUX TRANSPORTER SUGE"/>
    <property type="match status" value="1"/>
</dbReference>
<dbReference type="FunFam" id="1.10.3730.20:FF:000001">
    <property type="entry name" value="Quaternary ammonium compound resistance transporter SugE"/>
    <property type="match status" value="1"/>
</dbReference>
<evidence type="ECO:0000313" key="10">
    <source>
        <dbReference type="EMBL" id="OSQ38794.1"/>
    </source>
</evidence>
<evidence type="ECO:0000256" key="4">
    <source>
        <dbReference type="ARBA" id="ARBA00022692"/>
    </source>
</evidence>
<dbReference type="SUPFAM" id="SSF103481">
    <property type="entry name" value="Multidrug resistance efflux transporter EmrE"/>
    <property type="match status" value="1"/>
</dbReference>
<keyword evidence="5 9" id="KW-1133">Transmembrane helix</keyword>
<dbReference type="STRING" id="1293891.TMES_08385"/>
<evidence type="ECO:0000256" key="7">
    <source>
        <dbReference type="ARBA" id="ARBA00038032"/>
    </source>
</evidence>
<comment type="caution">
    <text evidence="10">The sequence shown here is derived from an EMBL/GenBank/DDBJ whole genome shotgun (WGS) entry which is preliminary data.</text>
</comment>
<dbReference type="EMBL" id="JFKA01000003">
    <property type="protein sequence ID" value="OSQ38794.1"/>
    <property type="molecule type" value="Genomic_DNA"/>
</dbReference>
<feature type="transmembrane region" description="Helical" evidence="9">
    <location>
        <begin position="30"/>
        <end position="48"/>
    </location>
</feature>
<evidence type="ECO:0000256" key="1">
    <source>
        <dbReference type="ARBA" id="ARBA00004651"/>
    </source>
</evidence>
<feature type="transmembrane region" description="Helical" evidence="9">
    <location>
        <begin position="85"/>
        <end position="104"/>
    </location>
</feature>
<comment type="similarity">
    <text evidence="7 8">Belongs to the drug/metabolite transporter (DMT) superfamily. Small multidrug resistance (SMR) (TC 2.A.7.1) family.</text>
</comment>
<evidence type="ECO:0000313" key="11">
    <source>
        <dbReference type="Proteomes" id="UP000193391"/>
    </source>
</evidence>
<keyword evidence="4 8" id="KW-0812">Transmembrane</keyword>
<protein>
    <submittedName>
        <fullName evidence="10">Membrane protein</fullName>
    </submittedName>
</protein>
<keyword evidence="11" id="KW-1185">Reference proteome</keyword>
<accession>A0A1Y2L1G7</accession>
<keyword evidence="3" id="KW-1003">Cell membrane</keyword>
<evidence type="ECO:0000256" key="9">
    <source>
        <dbReference type="SAM" id="Phobius"/>
    </source>
</evidence>
<dbReference type="PANTHER" id="PTHR30561:SF1">
    <property type="entry name" value="MULTIDRUG TRANSPORTER EMRE"/>
    <property type="match status" value="1"/>
</dbReference>
<dbReference type="GO" id="GO:0005886">
    <property type="term" value="C:plasma membrane"/>
    <property type="evidence" value="ECO:0007669"/>
    <property type="project" value="UniProtKB-SubCell"/>
</dbReference>
<dbReference type="OrthoDB" id="9808638at2"/>
<evidence type="ECO:0000256" key="2">
    <source>
        <dbReference type="ARBA" id="ARBA00022448"/>
    </source>
</evidence>
<proteinExistence type="inferred from homology"/>
<keyword evidence="2" id="KW-0813">Transport</keyword>
<dbReference type="InterPro" id="IPR000390">
    <property type="entry name" value="Small_drug/metabolite_transptr"/>
</dbReference>
<dbReference type="Proteomes" id="UP000193391">
    <property type="component" value="Unassembled WGS sequence"/>
</dbReference>
<comment type="subcellular location">
    <subcellularLocation>
        <location evidence="1 8">Cell membrane</location>
        <topology evidence="1 8">Multi-pass membrane protein</topology>
    </subcellularLocation>
</comment>
<gene>
    <name evidence="10" type="ORF">TMES_08385</name>
</gene>
<dbReference type="InterPro" id="IPR045324">
    <property type="entry name" value="Small_multidrug_res"/>
</dbReference>
<dbReference type="InterPro" id="IPR037185">
    <property type="entry name" value="EmrE-like"/>
</dbReference>
<dbReference type="GO" id="GO:0022857">
    <property type="term" value="F:transmembrane transporter activity"/>
    <property type="evidence" value="ECO:0007669"/>
    <property type="project" value="InterPro"/>
</dbReference>
<feature type="transmembrane region" description="Helical" evidence="9">
    <location>
        <begin position="60"/>
        <end position="79"/>
    </location>
</feature>
<dbReference type="GO" id="GO:1990961">
    <property type="term" value="P:xenobiotic detoxification by transmembrane export across the plasma membrane"/>
    <property type="evidence" value="ECO:0007669"/>
    <property type="project" value="UniProtKB-ARBA"/>
</dbReference>
<dbReference type="Gene3D" id="1.10.3730.20">
    <property type="match status" value="1"/>
</dbReference>
<organism evidence="10 11">
    <name type="scientific">Thalassospira mesophila</name>
    <dbReference type="NCBI Taxonomy" id="1293891"/>
    <lineage>
        <taxon>Bacteria</taxon>
        <taxon>Pseudomonadati</taxon>
        <taxon>Pseudomonadota</taxon>
        <taxon>Alphaproteobacteria</taxon>
        <taxon>Rhodospirillales</taxon>
        <taxon>Thalassospiraceae</taxon>
        <taxon>Thalassospira</taxon>
    </lineage>
</organism>
<sequence>MAAWLFLICAIGLEVAGTVSLKFSDGFSDWRFTTLTLALYGISFWMLSITLRTLPVSTAYAIWSGLGTAAIALIGMMFFKEPVTLIKGVFLLMIIGGVAGLNVVGKH</sequence>
<evidence type="ECO:0000256" key="5">
    <source>
        <dbReference type="ARBA" id="ARBA00022989"/>
    </source>
</evidence>
<reference evidence="10 11" key="1">
    <citation type="submission" date="2014-03" db="EMBL/GenBank/DDBJ databases">
        <title>The draft genome sequence of Thalassospira mesophila JCM 18969.</title>
        <authorList>
            <person name="Lai Q."/>
            <person name="Shao Z."/>
        </authorList>
    </citation>
    <scope>NUCLEOTIDE SEQUENCE [LARGE SCALE GENOMIC DNA]</scope>
    <source>
        <strain evidence="10 11">JCM 18969</strain>
    </source>
</reference>
<dbReference type="RefSeq" id="WP_085581453.1">
    <property type="nucleotide sequence ID" value="NZ_JFKA01000003.1"/>
</dbReference>